<organism evidence="2 3">
    <name type="scientific">Parelaphostrongylus tenuis</name>
    <name type="common">Meningeal worm</name>
    <dbReference type="NCBI Taxonomy" id="148309"/>
    <lineage>
        <taxon>Eukaryota</taxon>
        <taxon>Metazoa</taxon>
        <taxon>Ecdysozoa</taxon>
        <taxon>Nematoda</taxon>
        <taxon>Chromadorea</taxon>
        <taxon>Rhabditida</taxon>
        <taxon>Rhabditina</taxon>
        <taxon>Rhabditomorpha</taxon>
        <taxon>Strongyloidea</taxon>
        <taxon>Metastrongylidae</taxon>
        <taxon>Parelaphostrongylus</taxon>
    </lineage>
</organism>
<sequence length="137" mass="15845">MREILNTRRQSKVRFEADLSTDESDYDSDQAVTEGDEKDHDKQQSSSECGILGRIHKRKMPVRRPTGYVPSKSSSRMKDKTEDREPPVIGSQETSNRTGNLEKRLDQLSLKYKHDDRSPQQYDRTSLTEASREVDNK</sequence>
<name>A0AAD5R7M7_PARTN</name>
<keyword evidence="3" id="KW-1185">Reference proteome</keyword>
<dbReference type="Proteomes" id="UP001196413">
    <property type="component" value="Unassembled WGS sequence"/>
</dbReference>
<evidence type="ECO:0000313" key="2">
    <source>
        <dbReference type="EMBL" id="KAJ1370991.1"/>
    </source>
</evidence>
<feature type="compositionally biased region" description="Polar residues" evidence="1">
    <location>
        <begin position="119"/>
        <end position="129"/>
    </location>
</feature>
<gene>
    <name evidence="2" type="ORF">KIN20_032848</name>
</gene>
<evidence type="ECO:0000256" key="1">
    <source>
        <dbReference type="SAM" id="MobiDB-lite"/>
    </source>
</evidence>
<feature type="compositionally biased region" description="Basic and acidic residues" evidence="1">
    <location>
        <begin position="76"/>
        <end position="86"/>
    </location>
</feature>
<protein>
    <submittedName>
        <fullName evidence="2">Uncharacterized protein</fullName>
    </submittedName>
</protein>
<evidence type="ECO:0000313" key="3">
    <source>
        <dbReference type="Proteomes" id="UP001196413"/>
    </source>
</evidence>
<accession>A0AAD5R7M7</accession>
<feature type="region of interest" description="Disordered" evidence="1">
    <location>
        <begin position="1"/>
        <end position="137"/>
    </location>
</feature>
<dbReference type="AlphaFoldDB" id="A0AAD5R7M7"/>
<dbReference type="EMBL" id="JAHQIW010006888">
    <property type="protein sequence ID" value="KAJ1370991.1"/>
    <property type="molecule type" value="Genomic_DNA"/>
</dbReference>
<reference evidence="2" key="1">
    <citation type="submission" date="2021-06" db="EMBL/GenBank/DDBJ databases">
        <title>Parelaphostrongylus tenuis whole genome reference sequence.</title>
        <authorList>
            <person name="Garwood T.J."/>
            <person name="Larsen P.A."/>
            <person name="Fountain-Jones N.M."/>
            <person name="Garbe J.R."/>
            <person name="Macchietto M.G."/>
            <person name="Kania S.A."/>
            <person name="Gerhold R.W."/>
            <person name="Richards J.E."/>
            <person name="Wolf T.M."/>
        </authorList>
    </citation>
    <scope>NUCLEOTIDE SEQUENCE</scope>
    <source>
        <strain evidence="2">MNPRO001-30</strain>
        <tissue evidence="2">Meninges</tissue>
    </source>
</reference>
<feature type="compositionally biased region" description="Basic and acidic residues" evidence="1">
    <location>
        <begin position="100"/>
        <end position="118"/>
    </location>
</feature>
<proteinExistence type="predicted"/>
<comment type="caution">
    <text evidence="2">The sequence shown here is derived from an EMBL/GenBank/DDBJ whole genome shotgun (WGS) entry which is preliminary data.</text>
</comment>
<feature type="compositionally biased region" description="Acidic residues" evidence="1">
    <location>
        <begin position="19"/>
        <end position="28"/>
    </location>
</feature>